<sequence>MVMDWAWDVVYVFIRIWSEPRIRYTLANVDLSFPRYAQANVALKLPGYGQVSVYLSLPGYGHVGVDLDMIRVGMPA</sequence>
<keyword evidence="2" id="KW-1185">Reference proteome</keyword>
<organism evidence="1 2">
    <name type="scientific">Lithospermum erythrorhizon</name>
    <name type="common">Purple gromwell</name>
    <name type="synonym">Lithospermum officinale var. erythrorhizon</name>
    <dbReference type="NCBI Taxonomy" id="34254"/>
    <lineage>
        <taxon>Eukaryota</taxon>
        <taxon>Viridiplantae</taxon>
        <taxon>Streptophyta</taxon>
        <taxon>Embryophyta</taxon>
        <taxon>Tracheophyta</taxon>
        <taxon>Spermatophyta</taxon>
        <taxon>Magnoliopsida</taxon>
        <taxon>eudicotyledons</taxon>
        <taxon>Gunneridae</taxon>
        <taxon>Pentapetalae</taxon>
        <taxon>asterids</taxon>
        <taxon>lamiids</taxon>
        <taxon>Boraginales</taxon>
        <taxon>Boraginaceae</taxon>
        <taxon>Boraginoideae</taxon>
        <taxon>Lithospermeae</taxon>
        <taxon>Lithospermum</taxon>
    </lineage>
</organism>
<accession>A0AAV3PPS0</accession>
<comment type="caution">
    <text evidence="1">The sequence shown here is derived from an EMBL/GenBank/DDBJ whole genome shotgun (WGS) entry which is preliminary data.</text>
</comment>
<protein>
    <submittedName>
        <fullName evidence="1">Uncharacterized protein</fullName>
    </submittedName>
</protein>
<dbReference type="EMBL" id="BAABME010002035">
    <property type="protein sequence ID" value="GAA0152721.1"/>
    <property type="molecule type" value="Genomic_DNA"/>
</dbReference>
<proteinExistence type="predicted"/>
<reference evidence="1 2" key="1">
    <citation type="submission" date="2024-01" db="EMBL/GenBank/DDBJ databases">
        <title>The complete chloroplast genome sequence of Lithospermum erythrorhizon: insights into the phylogenetic relationship among Boraginaceae species and the maternal lineages of purple gromwells.</title>
        <authorList>
            <person name="Okada T."/>
            <person name="Watanabe K."/>
        </authorList>
    </citation>
    <scope>NUCLEOTIDE SEQUENCE [LARGE SCALE GENOMIC DNA]</scope>
</reference>
<dbReference type="AlphaFoldDB" id="A0AAV3PPS0"/>
<gene>
    <name evidence="1" type="ORF">LIER_11130</name>
</gene>
<dbReference type="Proteomes" id="UP001454036">
    <property type="component" value="Unassembled WGS sequence"/>
</dbReference>
<name>A0AAV3PPS0_LITER</name>
<evidence type="ECO:0000313" key="2">
    <source>
        <dbReference type="Proteomes" id="UP001454036"/>
    </source>
</evidence>
<evidence type="ECO:0000313" key="1">
    <source>
        <dbReference type="EMBL" id="GAA0152721.1"/>
    </source>
</evidence>